<proteinExistence type="predicted"/>
<feature type="compositionally biased region" description="Basic and acidic residues" evidence="1">
    <location>
        <begin position="37"/>
        <end position="49"/>
    </location>
</feature>
<reference evidence="2" key="1">
    <citation type="journal article" date="2023" name="G3 (Bethesda)">
        <title>A reference genome for the long-term kleptoplast-retaining sea slug Elysia crispata morphotype clarki.</title>
        <authorList>
            <person name="Eastman K.E."/>
            <person name="Pendleton A.L."/>
            <person name="Shaikh M.A."/>
            <person name="Suttiyut T."/>
            <person name="Ogas R."/>
            <person name="Tomko P."/>
            <person name="Gavelis G."/>
            <person name="Widhalm J.R."/>
            <person name="Wisecaver J.H."/>
        </authorList>
    </citation>
    <scope>NUCLEOTIDE SEQUENCE</scope>
    <source>
        <strain evidence="2">ECLA1</strain>
    </source>
</reference>
<protein>
    <submittedName>
        <fullName evidence="2">Uncharacterized protein</fullName>
    </submittedName>
</protein>
<keyword evidence="3" id="KW-1185">Reference proteome</keyword>
<evidence type="ECO:0000313" key="3">
    <source>
        <dbReference type="Proteomes" id="UP001283361"/>
    </source>
</evidence>
<dbReference type="Proteomes" id="UP001283361">
    <property type="component" value="Unassembled WGS sequence"/>
</dbReference>
<accession>A0AAE0ZXR3</accession>
<evidence type="ECO:0000313" key="2">
    <source>
        <dbReference type="EMBL" id="KAK3777243.1"/>
    </source>
</evidence>
<sequence>MKKVCSNGTFHRLSMSKKSKENNHTLFGSPRGSFRRPKTEKNSVTRGERGPIMIAEGSKGMNRSIKTGGATNRMSMRNERNKEMLLDIKSRAESWSKYACERMAERTEAAQESEEVRMNKEENQDELRARRTTRMRKVSRDREKNKEELEAEKVKRRQEWK</sequence>
<feature type="compositionally biased region" description="Basic and acidic residues" evidence="1">
    <location>
        <begin position="138"/>
        <end position="161"/>
    </location>
</feature>
<comment type="caution">
    <text evidence="2">The sequence shown here is derived from an EMBL/GenBank/DDBJ whole genome shotgun (WGS) entry which is preliminary data.</text>
</comment>
<gene>
    <name evidence="2" type="ORF">RRG08_047863</name>
</gene>
<feature type="compositionally biased region" description="Basic and acidic residues" evidence="1">
    <location>
        <begin position="103"/>
        <end position="129"/>
    </location>
</feature>
<name>A0AAE0ZXR3_9GAST</name>
<dbReference type="AlphaFoldDB" id="A0AAE0ZXR3"/>
<organism evidence="2 3">
    <name type="scientific">Elysia crispata</name>
    <name type="common">lettuce slug</name>
    <dbReference type="NCBI Taxonomy" id="231223"/>
    <lineage>
        <taxon>Eukaryota</taxon>
        <taxon>Metazoa</taxon>
        <taxon>Spiralia</taxon>
        <taxon>Lophotrochozoa</taxon>
        <taxon>Mollusca</taxon>
        <taxon>Gastropoda</taxon>
        <taxon>Heterobranchia</taxon>
        <taxon>Euthyneura</taxon>
        <taxon>Panpulmonata</taxon>
        <taxon>Sacoglossa</taxon>
        <taxon>Placobranchoidea</taxon>
        <taxon>Plakobranchidae</taxon>
        <taxon>Elysia</taxon>
    </lineage>
</organism>
<dbReference type="EMBL" id="JAWDGP010003107">
    <property type="protein sequence ID" value="KAK3777243.1"/>
    <property type="molecule type" value="Genomic_DNA"/>
</dbReference>
<feature type="region of interest" description="Disordered" evidence="1">
    <location>
        <begin position="103"/>
        <end position="161"/>
    </location>
</feature>
<feature type="region of interest" description="Disordered" evidence="1">
    <location>
        <begin position="1"/>
        <end position="78"/>
    </location>
</feature>
<evidence type="ECO:0000256" key="1">
    <source>
        <dbReference type="SAM" id="MobiDB-lite"/>
    </source>
</evidence>